<proteinExistence type="evidence at transcript level"/>
<dbReference type="CDD" id="cd00691">
    <property type="entry name" value="ascorbate_peroxidase"/>
    <property type="match status" value="1"/>
</dbReference>
<dbReference type="PRINTS" id="PR00458">
    <property type="entry name" value="PEROXIDASE"/>
</dbReference>
<dbReference type="EMBL" id="EF589721">
    <property type="protein sequence ID" value="ABQ53874.1"/>
    <property type="molecule type" value="mRNA"/>
</dbReference>
<dbReference type="PROSITE" id="PS00435">
    <property type="entry name" value="PEROXIDASE_1"/>
    <property type="match status" value="1"/>
</dbReference>
<gene>
    <name evidence="4" type="primary">Apx02</name>
    <name evidence="5" type="ORF">Gasu_32860</name>
</gene>
<dbReference type="PANTHER" id="PTHR31356:SF66">
    <property type="entry name" value="CATALASE-PEROXIDASE"/>
    <property type="match status" value="1"/>
</dbReference>
<dbReference type="InterPro" id="IPR010255">
    <property type="entry name" value="Haem_peroxidase_sf"/>
</dbReference>
<dbReference type="EMBL" id="KB454510">
    <property type="protein sequence ID" value="EME29277.1"/>
    <property type="molecule type" value="Genomic_DNA"/>
</dbReference>
<reference evidence="6" key="3">
    <citation type="journal article" date="2013" name="Science">
        <title>Gene transfer from bacteria and archaea facilitated evolution of an extremophilic eukaryote.</title>
        <authorList>
            <person name="Schonknecht G."/>
            <person name="Chen W.H."/>
            <person name="Ternes C.M."/>
            <person name="Barbier G.G."/>
            <person name="Shrestha R.P."/>
            <person name="Stanke M."/>
            <person name="Brautigam A."/>
            <person name="Baker B.J."/>
            <person name="Banfield J.F."/>
            <person name="Garavito R.M."/>
            <person name="Carr K."/>
            <person name="Wilkerson C."/>
            <person name="Rensing S.A."/>
            <person name="Gagneul D."/>
            <person name="Dickenson N.E."/>
            <person name="Oesterhelt C."/>
            <person name="Lercher M.J."/>
            <person name="Weber A.P."/>
        </authorList>
    </citation>
    <scope>NUCLEOTIDE SEQUENCE [LARGE SCALE GENOMIC DNA]</scope>
    <source>
        <strain evidence="6">074W</strain>
    </source>
</reference>
<dbReference type="GeneID" id="17088085"/>
<dbReference type="InterPro" id="IPR044831">
    <property type="entry name" value="Ccp1-like"/>
</dbReference>
<dbReference type="RefSeq" id="XP_005705797.1">
    <property type="nucleotide sequence ID" value="XM_005705740.1"/>
</dbReference>
<dbReference type="KEGG" id="gsl:Gasu_32860"/>
<dbReference type="GO" id="GO:0016688">
    <property type="term" value="F:L-ascorbate peroxidase activity"/>
    <property type="evidence" value="ECO:0007669"/>
    <property type="project" value="UniProtKB-EC"/>
</dbReference>
<feature type="domain" description="Plant heme peroxidase family profile" evidence="3">
    <location>
        <begin position="130"/>
        <end position="290"/>
    </location>
</feature>
<accession>A5JW29</accession>
<evidence type="ECO:0000313" key="6">
    <source>
        <dbReference type="Proteomes" id="UP000030680"/>
    </source>
</evidence>
<dbReference type="InterPro" id="IPR002016">
    <property type="entry name" value="Haem_peroxidase"/>
</dbReference>
<dbReference type="Gramene" id="EME29277">
    <property type="protein sequence ID" value="EME29277"/>
    <property type="gene ID" value="Gasu_32860"/>
</dbReference>
<evidence type="ECO:0000313" key="5">
    <source>
        <dbReference type="EMBL" id="EME29277.1"/>
    </source>
</evidence>
<evidence type="ECO:0000259" key="3">
    <source>
        <dbReference type="PROSITE" id="PS50873"/>
    </source>
</evidence>
<reference evidence="5" key="4">
    <citation type="journal article" date="2013" name="Science">
        <title>Gene Transfer from Bacteria and Archaea Facilitated Evolution of an Extremophilic Eukaryote.</title>
        <authorList>
            <person name="Schoenknecht G."/>
            <person name="Chen W.-H."/>
            <person name="Ternes C.M."/>
            <person name="Barbier G.G."/>
            <person name="Shrestha R.P."/>
            <person name="Stanke M."/>
            <person name="Brautigam A."/>
            <person name="Baker B.J."/>
            <person name="Banfield J.F."/>
            <person name="Garavito R.M."/>
            <person name="Carr K."/>
            <person name="Wilkerson C."/>
            <person name="Rensing S.A."/>
            <person name="Gagneul D."/>
            <person name="Dickenson N.E."/>
            <person name="Oesterhelt C."/>
            <person name="Lercher M.J."/>
            <person name="Weber A.P.M."/>
        </authorList>
    </citation>
    <scope>NUCLEOTIDE SEQUENCE</scope>
    <source>
        <strain evidence="5">074W</strain>
    </source>
</reference>
<dbReference type="Gene3D" id="1.10.520.10">
    <property type="match status" value="1"/>
</dbReference>
<dbReference type="GO" id="GO:0000302">
    <property type="term" value="P:response to reactive oxygen species"/>
    <property type="evidence" value="ECO:0007669"/>
    <property type="project" value="TreeGrafter"/>
</dbReference>
<name>A5JW29_GALSU</name>
<reference evidence="4" key="2">
    <citation type="journal article" date="2008" name="Planta">
        <title>The genome of the thermoacidophilic red microalga Galdieria sulphuraria encodes a small family of secreted class III peroxidases that might be involved in cell wall modification.</title>
        <authorList>
            <person name="Oesterhelt C."/>
            <person name="Vogelbein S."/>
            <person name="Shrestha R.P."/>
            <person name="Stanke M."/>
            <person name="Weber A.P."/>
        </authorList>
    </citation>
    <scope>NUCLEOTIDE SEQUENCE</scope>
</reference>
<dbReference type="SUPFAM" id="SSF48113">
    <property type="entry name" value="Heme-dependent peroxidases"/>
    <property type="match status" value="1"/>
</dbReference>
<dbReference type="OrthoDB" id="2859658at2759"/>
<dbReference type="eggNOG" id="ENOG502QR1E">
    <property type="taxonomic scope" value="Eukaryota"/>
</dbReference>
<dbReference type="STRING" id="130081.A5JW29"/>
<dbReference type="PRINTS" id="PR00459">
    <property type="entry name" value="ASPEROXIDASE"/>
</dbReference>
<keyword evidence="4" id="KW-0575">Peroxidase</keyword>
<dbReference type="PANTHER" id="PTHR31356">
    <property type="entry name" value="THYLAKOID LUMENAL 29 KDA PROTEIN, CHLOROPLASTIC-RELATED"/>
    <property type="match status" value="1"/>
</dbReference>
<dbReference type="AlphaFoldDB" id="A5JW29"/>
<keyword evidence="6" id="KW-1185">Reference proteome</keyword>
<keyword evidence="1 5" id="KW-0560">Oxidoreductase</keyword>
<sequence length="290" mass="32634">MNYRLLSTALLSQAWKPVRQKFLFSSVNTGLSQLSSLKSNLATMVVNTKELETQVRDRLVQLYKQTPCMPIMVRIAWHDAGTYDVNTNTGGVNGSVRFDVEQKHKANAGLKVALDLLAPIKKDFPDIGYADLFQLASVVAIEYAGGPKIPFRMGRRDAEGPEKCPEEGRLPDAEHKLPQLRKVFYRMGLNDKELTVLSGGHTLGRAHKDRSGFEGPWTKTPLVFDNSYFVEILKEKPDPQLLRLASDLALLDDPQTRKLVEEYASNKDLFFEDYAQAHKKLSELGAVWVQ</sequence>
<evidence type="ECO:0000256" key="1">
    <source>
        <dbReference type="ARBA" id="ARBA00023002"/>
    </source>
</evidence>
<organism evidence="4">
    <name type="scientific">Galdieria sulphuraria</name>
    <name type="common">Red alga</name>
    <dbReference type="NCBI Taxonomy" id="130081"/>
    <lineage>
        <taxon>Eukaryota</taxon>
        <taxon>Rhodophyta</taxon>
        <taxon>Bangiophyceae</taxon>
        <taxon>Galdieriales</taxon>
        <taxon>Galdieriaceae</taxon>
        <taxon>Galdieria</taxon>
    </lineage>
</organism>
<dbReference type="EC" id="1.11.1.11" evidence="5"/>
<dbReference type="Gene3D" id="1.10.420.10">
    <property type="entry name" value="Peroxidase, domain 2"/>
    <property type="match status" value="1"/>
</dbReference>
<dbReference type="InterPro" id="IPR019793">
    <property type="entry name" value="Peroxidases_heam-ligand_BS"/>
</dbReference>
<evidence type="ECO:0000313" key="4">
    <source>
        <dbReference type="EMBL" id="ABQ53874.1"/>
    </source>
</evidence>
<dbReference type="PROSITE" id="PS50873">
    <property type="entry name" value="PEROXIDASE_4"/>
    <property type="match status" value="1"/>
</dbReference>
<dbReference type="GO" id="GO:0042744">
    <property type="term" value="P:hydrogen peroxide catabolic process"/>
    <property type="evidence" value="ECO:0007669"/>
    <property type="project" value="TreeGrafter"/>
</dbReference>
<dbReference type="OMA" id="HELMMLP"/>
<protein>
    <submittedName>
        <fullName evidence="4 5">Ascorbate peroxidase</fullName>
        <ecNumber evidence="5">1.11.1.11</ecNumber>
    </submittedName>
</protein>
<dbReference type="GO" id="GO:0034599">
    <property type="term" value="P:cellular response to oxidative stress"/>
    <property type="evidence" value="ECO:0007669"/>
    <property type="project" value="InterPro"/>
</dbReference>
<dbReference type="InterPro" id="IPR002207">
    <property type="entry name" value="Peroxidase_I"/>
</dbReference>
<comment type="similarity">
    <text evidence="2">Belongs to the peroxidase family.</text>
</comment>
<evidence type="ECO:0000256" key="2">
    <source>
        <dbReference type="RuleBase" id="RU004241"/>
    </source>
</evidence>
<dbReference type="Pfam" id="PF00141">
    <property type="entry name" value="peroxidase"/>
    <property type="match status" value="1"/>
</dbReference>
<reference evidence="4" key="1">
    <citation type="submission" date="2007-04" db="EMBL/GenBank/DDBJ databases">
        <authorList>
            <person name="Weber A.P.M."/>
            <person name="Shrestha R.P."/>
        </authorList>
    </citation>
    <scope>NUCLEOTIDE SEQUENCE</scope>
</reference>
<dbReference type="GO" id="GO:0020037">
    <property type="term" value="F:heme binding"/>
    <property type="evidence" value="ECO:0007669"/>
    <property type="project" value="InterPro"/>
</dbReference>
<dbReference type="Proteomes" id="UP000030680">
    <property type="component" value="Unassembled WGS sequence"/>
</dbReference>